<proteinExistence type="inferred from homology"/>
<feature type="transmembrane region" description="Helical" evidence="7">
    <location>
        <begin position="7"/>
        <end position="28"/>
    </location>
</feature>
<keyword evidence="2 7" id="KW-0813">Transport</keyword>
<evidence type="ECO:0000313" key="9">
    <source>
        <dbReference type="EMBL" id="MFB5188697.1"/>
    </source>
</evidence>
<evidence type="ECO:0000259" key="8">
    <source>
        <dbReference type="PROSITE" id="PS50928"/>
    </source>
</evidence>
<reference evidence="9 10" key="1">
    <citation type="journal article" date="2024" name="Int. J. Mol. Sci.">
        <title>Exploration of Alicyclobacillus spp. Genome in Search of Antibiotic Resistance.</title>
        <authorList>
            <person name="Bucka-Kolendo J."/>
            <person name="Kiousi D.E."/>
            <person name="Dekowska A."/>
            <person name="Mikolajczuk-Szczyrba A."/>
            <person name="Karadedos D.M."/>
            <person name="Michael P."/>
            <person name="Galanis A."/>
            <person name="Sokolowska B."/>
        </authorList>
    </citation>
    <scope>NUCLEOTIDE SEQUENCE [LARGE SCALE GENOMIC DNA]</scope>
    <source>
        <strain evidence="9 10">KKP 3000</strain>
    </source>
</reference>
<dbReference type="Pfam" id="PF00528">
    <property type="entry name" value="BPD_transp_1"/>
    <property type="match status" value="1"/>
</dbReference>
<evidence type="ECO:0000313" key="10">
    <source>
        <dbReference type="Proteomes" id="UP001579974"/>
    </source>
</evidence>
<evidence type="ECO:0000256" key="3">
    <source>
        <dbReference type="ARBA" id="ARBA00022475"/>
    </source>
</evidence>
<comment type="caution">
    <text evidence="9">The sequence shown here is derived from an EMBL/GenBank/DDBJ whole genome shotgun (WGS) entry which is preliminary data.</text>
</comment>
<dbReference type="EMBL" id="JBDXSU010000001">
    <property type="protein sequence ID" value="MFB5188697.1"/>
    <property type="molecule type" value="Genomic_DNA"/>
</dbReference>
<keyword evidence="6 7" id="KW-0472">Membrane</keyword>
<gene>
    <name evidence="9" type="ORF">KKP3000_001130</name>
</gene>
<evidence type="ECO:0000256" key="6">
    <source>
        <dbReference type="ARBA" id="ARBA00023136"/>
    </source>
</evidence>
<comment type="similarity">
    <text evidence="7">Belongs to the binding-protein-dependent transport system permease family.</text>
</comment>
<protein>
    <submittedName>
        <fullName evidence="9">Carbohydrate ABC transporter permease</fullName>
    </submittedName>
</protein>
<dbReference type="PANTHER" id="PTHR43744">
    <property type="entry name" value="ABC TRANSPORTER PERMEASE PROTEIN MG189-RELATED-RELATED"/>
    <property type="match status" value="1"/>
</dbReference>
<feature type="transmembrane region" description="Helical" evidence="7">
    <location>
        <begin position="243"/>
        <end position="266"/>
    </location>
</feature>
<name>A0ABV5A8Q6_9BACL</name>
<dbReference type="Proteomes" id="UP001579974">
    <property type="component" value="Unassembled WGS sequence"/>
</dbReference>
<feature type="transmembrane region" description="Helical" evidence="7">
    <location>
        <begin position="78"/>
        <end position="98"/>
    </location>
</feature>
<feature type="transmembrane region" description="Helical" evidence="7">
    <location>
        <begin position="200"/>
        <end position="223"/>
    </location>
</feature>
<dbReference type="RefSeq" id="WP_275475539.1">
    <property type="nucleotide sequence ID" value="NZ_CP162940.1"/>
</dbReference>
<accession>A0ABV5A8Q6</accession>
<dbReference type="PROSITE" id="PS50928">
    <property type="entry name" value="ABC_TM1"/>
    <property type="match status" value="1"/>
</dbReference>
<feature type="transmembrane region" description="Helical" evidence="7">
    <location>
        <begin position="143"/>
        <end position="163"/>
    </location>
</feature>
<dbReference type="SUPFAM" id="SSF161098">
    <property type="entry name" value="MetI-like"/>
    <property type="match status" value="1"/>
</dbReference>
<evidence type="ECO:0000256" key="2">
    <source>
        <dbReference type="ARBA" id="ARBA00022448"/>
    </source>
</evidence>
<keyword evidence="3" id="KW-1003">Cell membrane</keyword>
<dbReference type="InterPro" id="IPR035906">
    <property type="entry name" value="MetI-like_sf"/>
</dbReference>
<evidence type="ECO:0000256" key="7">
    <source>
        <dbReference type="RuleBase" id="RU363032"/>
    </source>
</evidence>
<dbReference type="PANTHER" id="PTHR43744:SF12">
    <property type="entry name" value="ABC TRANSPORTER PERMEASE PROTEIN MG189-RELATED"/>
    <property type="match status" value="1"/>
</dbReference>
<sequence length="280" mass="30770">MKPRLHIGRWIVVAFVCVWSLFPIYWALNTSLMSTPTAQSVPARFLPIPFTFSSYRQIFSGGGDNAIWPSFSKALANTTLECAAATLLTVVVAVLGAYAFARLKFRFKNAILFVVIATLSLPAYATLIPLYRMMANWHLVNTYTGIVLVYVSGFLPLALWILYNYFSTIPVELDEAAFMDGASPLKTMVHIMLPLSSPGLASAAIITFLSAWGQFLFPLVLASNSSTQPFTVFMTSLESRHTIPYPLMNAVGVLSIVIPALIVVFLNRFIIRGLIAGSSK</sequence>
<evidence type="ECO:0000256" key="5">
    <source>
        <dbReference type="ARBA" id="ARBA00022989"/>
    </source>
</evidence>
<feature type="domain" description="ABC transmembrane type-1" evidence="8">
    <location>
        <begin position="75"/>
        <end position="266"/>
    </location>
</feature>
<dbReference type="Gene3D" id="1.10.3720.10">
    <property type="entry name" value="MetI-like"/>
    <property type="match status" value="1"/>
</dbReference>
<keyword evidence="10" id="KW-1185">Reference proteome</keyword>
<keyword evidence="4 7" id="KW-0812">Transmembrane</keyword>
<dbReference type="InterPro" id="IPR000515">
    <property type="entry name" value="MetI-like"/>
</dbReference>
<keyword evidence="5 7" id="KW-1133">Transmembrane helix</keyword>
<evidence type="ECO:0000256" key="4">
    <source>
        <dbReference type="ARBA" id="ARBA00022692"/>
    </source>
</evidence>
<feature type="transmembrane region" description="Helical" evidence="7">
    <location>
        <begin position="110"/>
        <end position="131"/>
    </location>
</feature>
<organism evidence="9 10">
    <name type="scientific">Alicyclobacillus fastidiosus</name>
    <dbReference type="NCBI Taxonomy" id="392011"/>
    <lineage>
        <taxon>Bacteria</taxon>
        <taxon>Bacillati</taxon>
        <taxon>Bacillota</taxon>
        <taxon>Bacilli</taxon>
        <taxon>Bacillales</taxon>
        <taxon>Alicyclobacillaceae</taxon>
        <taxon>Alicyclobacillus</taxon>
    </lineage>
</organism>
<dbReference type="CDD" id="cd06261">
    <property type="entry name" value="TM_PBP2"/>
    <property type="match status" value="1"/>
</dbReference>
<evidence type="ECO:0000256" key="1">
    <source>
        <dbReference type="ARBA" id="ARBA00004651"/>
    </source>
</evidence>
<comment type="subcellular location">
    <subcellularLocation>
        <location evidence="1 7">Cell membrane</location>
        <topology evidence="1 7">Multi-pass membrane protein</topology>
    </subcellularLocation>
</comment>